<evidence type="ECO:0000256" key="3">
    <source>
        <dbReference type="ARBA" id="ARBA00023274"/>
    </source>
</evidence>
<dbReference type="AlphaFoldDB" id="A0A0W0E157"/>
<comment type="caution">
    <text evidence="7">The sequence shown here is derived from an EMBL/GenBank/DDBJ whole genome shotgun (WGS) entry which is preliminary data.</text>
</comment>
<dbReference type="SUPFAM" id="SSF54736">
    <property type="entry name" value="ClpS-like"/>
    <property type="match status" value="1"/>
</dbReference>
<organism evidence="7 8">
    <name type="scientific">Candida glabrata</name>
    <name type="common">Yeast</name>
    <name type="synonym">Torulopsis glabrata</name>
    <dbReference type="NCBI Taxonomy" id="5478"/>
    <lineage>
        <taxon>Eukaryota</taxon>
        <taxon>Fungi</taxon>
        <taxon>Dikarya</taxon>
        <taxon>Ascomycota</taxon>
        <taxon>Saccharomycotina</taxon>
        <taxon>Saccharomycetes</taxon>
        <taxon>Saccharomycetales</taxon>
        <taxon>Saccharomycetaceae</taxon>
        <taxon>Nakaseomyces</taxon>
    </lineage>
</organism>
<feature type="region of interest" description="Disordered" evidence="4">
    <location>
        <begin position="81"/>
        <end position="101"/>
    </location>
</feature>
<dbReference type="OMA" id="LEDKWGV"/>
<keyword evidence="3" id="KW-0687">Ribonucleoprotein</keyword>
<dbReference type="InterPro" id="IPR000206">
    <property type="entry name" value="Ribosomal_bL12"/>
</dbReference>
<evidence type="ECO:0000259" key="6">
    <source>
        <dbReference type="Pfam" id="PF16320"/>
    </source>
</evidence>
<dbReference type="PANTHER" id="PTHR45987">
    <property type="entry name" value="39S RIBOSOMAL PROTEIN L12"/>
    <property type="match status" value="1"/>
</dbReference>
<dbReference type="SUPFAM" id="SSF48300">
    <property type="entry name" value="Ribosomal protein L7/12, oligomerisation (N-terminal) domain"/>
    <property type="match status" value="1"/>
</dbReference>
<feature type="domain" description="Large ribosomal subunit protein bL12 C-terminal" evidence="5">
    <location>
        <begin position="109"/>
        <end position="176"/>
    </location>
</feature>
<evidence type="ECO:0000313" key="8">
    <source>
        <dbReference type="Proteomes" id="UP000054886"/>
    </source>
</evidence>
<dbReference type="GO" id="GO:0006412">
    <property type="term" value="P:translation"/>
    <property type="evidence" value="ECO:0007669"/>
    <property type="project" value="InterPro"/>
</dbReference>
<evidence type="ECO:0000256" key="2">
    <source>
        <dbReference type="ARBA" id="ARBA00022980"/>
    </source>
</evidence>
<name>A0A0W0E157_CANGB</name>
<dbReference type="GO" id="GO:0003729">
    <property type="term" value="F:mRNA binding"/>
    <property type="evidence" value="ECO:0007669"/>
    <property type="project" value="TreeGrafter"/>
</dbReference>
<dbReference type="PANTHER" id="PTHR45987:SF4">
    <property type="entry name" value="LARGE RIBOSOMAL SUBUNIT PROTEIN BL12M"/>
    <property type="match status" value="1"/>
</dbReference>
<proteinExistence type="inferred from homology"/>
<dbReference type="VEuPathDB" id="FungiDB:GW608_H03289"/>
<dbReference type="InterPro" id="IPR013823">
    <property type="entry name" value="Ribosomal_bL12_C"/>
</dbReference>
<gene>
    <name evidence="7" type="ORF">AO440_002043</name>
</gene>
<evidence type="ECO:0000259" key="5">
    <source>
        <dbReference type="Pfam" id="PF00542"/>
    </source>
</evidence>
<reference evidence="7 8" key="1">
    <citation type="submission" date="2015-10" db="EMBL/GenBank/DDBJ databases">
        <title>Draft genomes sequences of Candida glabrata isolates 1A, 1B, 2A, 2B, 3A and 3B.</title>
        <authorList>
            <person name="Haavelsrud O.E."/>
            <person name="Gaustad P."/>
        </authorList>
    </citation>
    <scope>NUCLEOTIDE SEQUENCE [LARGE SCALE GENOMIC DNA]</scope>
    <source>
        <strain evidence="7">910700640</strain>
    </source>
</reference>
<dbReference type="VEuPathDB" id="FungiDB:B1J91_H03531g"/>
<feature type="compositionally biased region" description="Low complexity" evidence="4">
    <location>
        <begin position="81"/>
        <end position="92"/>
    </location>
</feature>
<dbReference type="InterPro" id="IPR014719">
    <property type="entry name" value="Ribosomal_bL12_C/ClpS-like"/>
</dbReference>
<dbReference type="VEuPathDB" id="FungiDB:GVI51_H03311"/>
<evidence type="ECO:0000256" key="1">
    <source>
        <dbReference type="ARBA" id="ARBA00007197"/>
    </source>
</evidence>
<feature type="domain" description="Large ribosomal subunit protein bL12 oligomerization" evidence="6">
    <location>
        <begin position="43"/>
        <end position="89"/>
    </location>
</feature>
<dbReference type="FunFam" id="3.30.1390.10:FF:000001">
    <property type="entry name" value="50S ribosomal protein L7/L12"/>
    <property type="match status" value="1"/>
</dbReference>
<dbReference type="InterPro" id="IPR008932">
    <property type="entry name" value="Ribosomal_bL12_oligo"/>
</dbReference>
<dbReference type="GO" id="GO:0005762">
    <property type="term" value="C:mitochondrial large ribosomal subunit"/>
    <property type="evidence" value="ECO:0007669"/>
    <property type="project" value="EnsemblFungi"/>
</dbReference>
<evidence type="ECO:0000313" key="7">
    <source>
        <dbReference type="EMBL" id="KTB03291.1"/>
    </source>
</evidence>
<dbReference type="GO" id="GO:0003735">
    <property type="term" value="F:structural constituent of ribosome"/>
    <property type="evidence" value="ECO:0007669"/>
    <property type="project" value="EnsemblFungi"/>
</dbReference>
<dbReference type="Pfam" id="PF16320">
    <property type="entry name" value="Ribosomal_L12_N"/>
    <property type="match status" value="1"/>
</dbReference>
<accession>A0A0W0E157</accession>
<dbReference type="Pfam" id="PF00542">
    <property type="entry name" value="Ribosomal_L12"/>
    <property type="match status" value="1"/>
</dbReference>
<dbReference type="HAMAP" id="MF_00368">
    <property type="entry name" value="Ribosomal_bL12"/>
    <property type="match status" value="1"/>
</dbReference>
<protein>
    <submittedName>
        <fullName evidence="7">54S ribosomal protein L12, mitochondrial</fullName>
    </submittedName>
</protein>
<dbReference type="CDD" id="cd00387">
    <property type="entry name" value="Ribosomal_L7_L12"/>
    <property type="match status" value="1"/>
</dbReference>
<dbReference type="Gene3D" id="3.30.1390.10">
    <property type="match status" value="1"/>
</dbReference>
<dbReference type="Proteomes" id="UP000054886">
    <property type="component" value="Unassembled WGS sequence"/>
</dbReference>
<dbReference type="GO" id="GO:0042645">
    <property type="term" value="C:mitochondrial nucleoid"/>
    <property type="evidence" value="ECO:0007669"/>
    <property type="project" value="EnsemblFungi"/>
</dbReference>
<dbReference type="PhylomeDB" id="A0A0W0E157"/>
<keyword evidence="2 7" id="KW-0689">Ribosomal protein</keyword>
<dbReference type="OrthoDB" id="250175at2759"/>
<dbReference type="Gene3D" id="1.20.5.710">
    <property type="entry name" value="Single helix bin"/>
    <property type="match status" value="1"/>
</dbReference>
<dbReference type="VEuPathDB" id="FungiDB:CAGL0H03531g"/>
<dbReference type="InterPro" id="IPR036235">
    <property type="entry name" value="Ribosomal_bL12_oligo_N_sf"/>
</dbReference>
<dbReference type="VEuPathDB" id="FungiDB:GWK60_H03311"/>
<evidence type="ECO:0000256" key="4">
    <source>
        <dbReference type="SAM" id="MobiDB-lite"/>
    </source>
</evidence>
<sequence>MSLRLVAKRSIAVPRVSRLVVRPMLTRFNSTAAEAGVSEVDPKISKIVEDISKLTLLETSALVTELKSKLNIPDISFPAAGSAPAAAPADGAAKAEEAEEAKPEEKTVFGIKLESFDAKSKAKIIKEIKGLLGLSLVEAKKFVEAAPKILKENVAKDDAEKIKTTLEGLGAKVSLE</sequence>
<dbReference type="EMBL" id="LLZZ01000120">
    <property type="protein sequence ID" value="KTB03291.1"/>
    <property type="molecule type" value="Genomic_DNA"/>
</dbReference>
<comment type="similarity">
    <text evidence="1">Belongs to the bacterial ribosomal protein bL12 family.</text>
</comment>